<dbReference type="EMBL" id="JANIBJ010000034">
    <property type="protein sequence ID" value="MCQ8105664.1"/>
    <property type="molecule type" value="Genomic_DNA"/>
</dbReference>
<dbReference type="InterPro" id="IPR044005">
    <property type="entry name" value="DZR_2"/>
</dbReference>
<dbReference type="SUPFAM" id="SSF53271">
    <property type="entry name" value="PRTase-like"/>
    <property type="match status" value="1"/>
</dbReference>
<name>A0ABT1TLP3_9GAMM</name>
<keyword evidence="5" id="KW-1185">Reference proteome</keyword>
<accession>A0ABT1TLP3</accession>
<dbReference type="Pfam" id="PF00156">
    <property type="entry name" value="Pribosyltran"/>
    <property type="match status" value="1"/>
</dbReference>
<dbReference type="CDD" id="cd06223">
    <property type="entry name" value="PRTases_typeI"/>
    <property type="match status" value="1"/>
</dbReference>
<evidence type="ECO:0000313" key="4">
    <source>
        <dbReference type="EMBL" id="MCQ8105664.1"/>
    </source>
</evidence>
<sequence>MNNWLNIIQNKCLPSRCMFCGQPGLGDMDLCPACLNELPRNASCCYRCAEPFASPMPAPQLCGRCLTKPPGFDETHAPYLYDDGLRFLITRLKFNRQFKHARLLGTLLARYLADNVELAECIIPVPLHPKRYRERGFNQSIEIARHLAEQLALPMDVDSCMRHRDTAHQTDLAAKQRRRNMRQAFSVKHAPAYRHVAIVDDVMTTGATAAALAETLRKQGVSRVDVWVCARAGSI</sequence>
<gene>
    <name evidence="4" type="ORF">NP590_16245</name>
</gene>
<dbReference type="InterPro" id="IPR000836">
    <property type="entry name" value="PRTase_dom"/>
</dbReference>
<proteinExistence type="inferred from homology"/>
<feature type="domain" description="Double zinc ribbon" evidence="3">
    <location>
        <begin position="13"/>
        <end position="66"/>
    </location>
</feature>
<evidence type="ECO:0000259" key="3">
    <source>
        <dbReference type="Pfam" id="PF18912"/>
    </source>
</evidence>
<organism evidence="4 5">
    <name type="scientific">Methylomonas subterranea</name>
    <dbReference type="NCBI Taxonomy" id="2952225"/>
    <lineage>
        <taxon>Bacteria</taxon>
        <taxon>Pseudomonadati</taxon>
        <taxon>Pseudomonadota</taxon>
        <taxon>Gammaproteobacteria</taxon>
        <taxon>Methylococcales</taxon>
        <taxon>Methylococcaceae</taxon>
        <taxon>Methylomonas</taxon>
    </lineage>
</organism>
<dbReference type="Gene3D" id="3.40.50.2020">
    <property type="match status" value="1"/>
</dbReference>
<dbReference type="Proteomes" id="UP001524499">
    <property type="component" value="Unassembled WGS sequence"/>
</dbReference>
<reference evidence="4 5" key="1">
    <citation type="submission" date="2022-07" db="EMBL/GenBank/DDBJ databases">
        <title>Methylomonas rivi sp. nov., Methylomonas rosea sp. nov., Methylomonas aureus sp. nov. and Methylomonas subterranea sp. nov., four novel methanotrophs isolated from a freshwater creek and the deep terrestrial subsurface.</title>
        <authorList>
            <person name="Abin C."/>
            <person name="Sankaranarayanan K."/>
            <person name="Garner C."/>
            <person name="Sindelar R."/>
            <person name="Kotary K."/>
            <person name="Garner R."/>
            <person name="Barclay S."/>
            <person name="Lawson P."/>
            <person name="Krumholz L."/>
        </authorList>
    </citation>
    <scope>NUCLEOTIDE SEQUENCE [LARGE SCALE GENOMIC DNA]</scope>
    <source>
        <strain evidence="4 5">SURF-2</strain>
    </source>
</reference>
<comment type="similarity">
    <text evidence="1">Belongs to the ComF/GntX family.</text>
</comment>
<dbReference type="InterPro" id="IPR051910">
    <property type="entry name" value="ComF/GntX_DNA_util-trans"/>
</dbReference>
<dbReference type="PANTHER" id="PTHR47505">
    <property type="entry name" value="DNA UTILIZATION PROTEIN YHGH"/>
    <property type="match status" value="1"/>
</dbReference>
<evidence type="ECO:0000256" key="1">
    <source>
        <dbReference type="ARBA" id="ARBA00008007"/>
    </source>
</evidence>
<dbReference type="InterPro" id="IPR029057">
    <property type="entry name" value="PRTase-like"/>
</dbReference>
<evidence type="ECO:0000313" key="5">
    <source>
        <dbReference type="Proteomes" id="UP001524499"/>
    </source>
</evidence>
<dbReference type="PANTHER" id="PTHR47505:SF1">
    <property type="entry name" value="DNA UTILIZATION PROTEIN YHGH"/>
    <property type="match status" value="1"/>
</dbReference>
<dbReference type="Pfam" id="PF18912">
    <property type="entry name" value="DZR_2"/>
    <property type="match status" value="1"/>
</dbReference>
<comment type="caution">
    <text evidence="4">The sequence shown here is derived from an EMBL/GenBank/DDBJ whole genome shotgun (WGS) entry which is preliminary data.</text>
</comment>
<evidence type="ECO:0000259" key="2">
    <source>
        <dbReference type="Pfam" id="PF00156"/>
    </source>
</evidence>
<protein>
    <submittedName>
        <fullName evidence="4">ComF family protein</fullName>
    </submittedName>
</protein>
<dbReference type="RefSeq" id="WP_256603677.1">
    <property type="nucleotide sequence ID" value="NZ_JANIBJ010000034.1"/>
</dbReference>
<feature type="domain" description="Phosphoribosyltransferase" evidence="2">
    <location>
        <begin position="140"/>
        <end position="231"/>
    </location>
</feature>